<dbReference type="Pfam" id="PF00042">
    <property type="entry name" value="Globin"/>
    <property type="match status" value="1"/>
</dbReference>
<evidence type="ECO:0000256" key="1">
    <source>
        <dbReference type="ARBA" id="ARBA00008705"/>
    </source>
</evidence>
<protein>
    <submittedName>
        <fullName evidence="9">Hemoglobin beta embryonic-3</fullName>
    </submittedName>
</protein>
<evidence type="ECO:0000259" key="8">
    <source>
        <dbReference type="PROSITE" id="PS01033"/>
    </source>
</evidence>
<dbReference type="PROSITE" id="PS01033">
    <property type="entry name" value="GLOBIN"/>
    <property type="match status" value="1"/>
</dbReference>
<dbReference type="GO" id="GO:0042744">
    <property type="term" value="P:hydrogen peroxide catabolic process"/>
    <property type="evidence" value="ECO:0007669"/>
    <property type="project" value="TreeGrafter"/>
</dbReference>
<keyword evidence="10" id="KW-1185">Reference proteome</keyword>
<reference evidence="9" key="2">
    <citation type="submission" date="2025-09" db="UniProtKB">
        <authorList>
            <consortium name="Ensembl"/>
        </authorList>
    </citation>
    <scope>IDENTIFICATION</scope>
</reference>
<evidence type="ECO:0000256" key="4">
    <source>
        <dbReference type="ARBA" id="ARBA00022621"/>
    </source>
</evidence>
<evidence type="ECO:0000313" key="9">
    <source>
        <dbReference type="Ensembl" id="ENSNMLP00000001415.1"/>
    </source>
</evidence>
<dbReference type="SUPFAM" id="SSF46458">
    <property type="entry name" value="Globin-like"/>
    <property type="match status" value="1"/>
</dbReference>
<dbReference type="GO" id="GO:0005833">
    <property type="term" value="C:hemoglobin complex"/>
    <property type="evidence" value="ECO:0007669"/>
    <property type="project" value="InterPro"/>
</dbReference>
<dbReference type="GO" id="GO:0020037">
    <property type="term" value="F:heme binding"/>
    <property type="evidence" value="ECO:0007669"/>
    <property type="project" value="InterPro"/>
</dbReference>
<dbReference type="PANTHER" id="PTHR11442:SF7">
    <property type="entry name" value="HEMOGLOBIN SUBUNIT EPSILON"/>
    <property type="match status" value="1"/>
</dbReference>
<dbReference type="PANTHER" id="PTHR11442">
    <property type="entry name" value="HEMOGLOBIN FAMILY MEMBER"/>
    <property type="match status" value="1"/>
</dbReference>
<dbReference type="GO" id="GO:0046872">
    <property type="term" value="F:metal ion binding"/>
    <property type="evidence" value="ECO:0007669"/>
    <property type="project" value="UniProtKB-KW"/>
</dbReference>
<keyword evidence="6" id="KW-0408">Iron</keyword>
<dbReference type="Ensembl" id="ENSNMLT00000001628.1">
    <property type="protein sequence ID" value="ENSNMLP00000001415.1"/>
    <property type="gene ID" value="ENSNMLG00000001077.1"/>
</dbReference>
<dbReference type="PRINTS" id="PR00814">
    <property type="entry name" value="BETAHAEM"/>
</dbReference>
<comment type="similarity">
    <text evidence="1 7">Belongs to the globin family.</text>
</comment>
<dbReference type="GO" id="GO:0043177">
    <property type="term" value="F:organic acid binding"/>
    <property type="evidence" value="ECO:0007669"/>
    <property type="project" value="TreeGrafter"/>
</dbReference>
<dbReference type="GO" id="GO:0031838">
    <property type="term" value="C:haptoglobin-hemoglobin complex"/>
    <property type="evidence" value="ECO:0007669"/>
    <property type="project" value="TreeGrafter"/>
</dbReference>
<dbReference type="InterPro" id="IPR002337">
    <property type="entry name" value="Hemoglobin_b"/>
</dbReference>
<dbReference type="GO" id="GO:0072562">
    <property type="term" value="C:blood microparticle"/>
    <property type="evidence" value="ECO:0007669"/>
    <property type="project" value="TreeGrafter"/>
</dbReference>
<reference evidence="9" key="1">
    <citation type="submission" date="2025-08" db="UniProtKB">
        <authorList>
            <consortium name="Ensembl"/>
        </authorList>
    </citation>
    <scope>IDENTIFICATION</scope>
</reference>
<sequence length="184" mass="20835">MVEWTDFERTTISSIFASLDYNDVGPKALCRCLIVYPWTQRYFGAYGNLYNPAAIKSNPLIAAHGVKVMHGLDRAVKNMDDIKATYAELSVLHSEKLHVDRDNFRLLADCLTIVIAAKMGSAFTCDVQAALQKFVAVVKCLWEEFNGTLLPEVLSVSTVALYYSHVNKCMNKKLKKKCAYFRFY</sequence>
<dbReference type="Proteomes" id="UP000694523">
    <property type="component" value="Unplaced"/>
</dbReference>
<dbReference type="InterPro" id="IPR012292">
    <property type="entry name" value="Globin/Proto"/>
</dbReference>
<organism evidence="9 10">
    <name type="scientific">Neogobius melanostomus</name>
    <name type="common">round goby</name>
    <dbReference type="NCBI Taxonomy" id="47308"/>
    <lineage>
        <taxon>Eukaryota</taxon>
        <taxon>Metazoa</taxon>
        <taxon>Chordata</taxon>
        <taxon>Craniata</taxon>
        <taxon>Vertebrata</taxon>
        <taxon>Euteleostomi</taxon>
        <taxon>Actinopterygii</taxon>
        <taxon>Neopterygii</taxon>
        <taxon>Teleostei</taxon>
        <taxon>Neoteleostei</taxon>
        <taxon>Acanthomorphata</taxon>
        <taxon>Gobiaria</taxon>
        <taxon>Gobiiformes</taxon>
        <taxon>Gobioidei</taxon>
        <taxon>Gobiidae</taxon>
        <taxon>Benthophilinae</taxon>
        <taxon>Neogobiini</taxon>
        <taxon>Neogobius</taxon>
    </lineage>
</organism>
<feature type="domain" description="Globin" evidence="8">
    <location>
        <begin position="3"/>
        <end position="146"/>
    </location>
</feature>
<dbReference type="GO" id="GO:0004601">
    <property type="term" value="F:peroxidase activity"/>
    <property type="evidence" value="ECO:0007669"/>
    <property type="project" value="TreeGrafter"/>
</dbReference>
<evidence type="ECO:0000256" key="3">
    <source>
        <dbReference type="ARBA" id="ARBA00022617"/>
    </source>
</evidence>
<evidence type="ECO:0000256" key="6">
    <source>
        <dbReference type="ARBA" id="ARBA00023004"/>
    </source>
</evidence>
<proteinExistence type="inferred from homology"/>
<dbReference type="GO" id="GO:0019825">
    <property type="term" value="F:oxygen binding"/>
    <property type="evidence" value="ECO:0007669"/>
    <property type="project" value="InterPro"/>
</dbReference>
<accession>A0A8C6S4C3</accession>
<dbReference type="GO" id="GO:0005344">
    <property type="term" value="F:oxygen carrier activity"/>
    <property type="evidence" value="ECO:0007669"/>
    <property type="project" value="UniProtKB-KW"/>
</dbReference>
<keyword evidence="2 7" id="KW-0813">Transport</keyword>
<evidence type="ECO:0000256" key="7">
    <source>
        <dbReference type="RuleBase" id="RU000356"/>
    </source>
</evidence>
<keyword evidence="5" id="KW-0479">Metal-binding</keyword>
<dbReference type="InterPro" id="IPR000971">
    <property type="entry name" value="Globin"/>
</dbReference>
<dbReference type="Gene3D" id="1.10.490.10">
    <property type="entry name" value="Globins"/>
    <property type="match status" value="1"/>
</dbReference>
<evidence type="ECO:0000256" key="5">
    <source>
        <dbReference type="ARBA" id="ARBA00022723"/>
    </source>
</evidence>
<keyword evidence="3 7" id="KW-0349">Heme</keyword>
<dbReference type="GO" id="GO:0031720">
    <property type="term" value="F:haptoglobin binding"/>
    <property type="evidence" value="ECO:0007669"/>
    <property type="project" value="TreeGrafter"/>
</dbReference>
<evidence type="ECO:0000256" key="2">
    <source>
        <dbReference type="ARBA" id="ARBA00022448"/>
    </source>
</evidence>
<keyword evidence="4 7" id="KW-0561">Oxygen transport</keyword>
<dbReference type="AlphaFoldDB" id="A0A8C6S4C3"/>
<dbReference type="CDD" id="cd08925">
    <property type="entry name" value="Hb-beta-like"/>
    <property type="match status" value="1"/>
</dbReference>
<name>A0A8C6S4C3_9GOBI</name>
<evidence type="ECO:0000313" key="10">
    <source>
        <dbReference type="Proteomes" id="UP000694523"/>
    </source>
</evidence>
<dbReference type="InterPro" id="IPR009050">
    <property type="entry name" value="Globin-like_sf"/>
</dbReference>
<dbReference type="InterPro" id="IPR050056">
    <property type="entry name" value="Hemoglobin_oxygen_transport"/>
</dbReference>